<feature type="compositionally biased region" description="Polar residues" evidence="1">
    <location>
        <begin position="358"/>
        <end position="369"/>
    </location>
</feature>
<evidence type="ECO:0000256" key="1">
    <source>
        <dbReference type="SAM" id="MobiDB-lite"/>
    </source>
</evidence>
<sequence>MSASKKQTFRGVDLVTLVGSSSIQIRWGPADIMAIEAHLARHRLHLGNYGTLYFFEILNLLLAREGLSNEADPEATLMISPKVKSSLQYRLKKLAKEGHVELARGLQNQHTARWEAYTSSWAKPGWNGCKQAPLQLPPTPPRDVDDEDEDEPMPFPPVEDAEEVVAPLVQTLSSPPATPRLRPQQAASEPWLDVAGFGSQPTLEENLAAFEMPSSTAAALFGLPASPPPPLPPRTWEQQQQQHRQRRALPQTPPRSSAIVVADNSPPAVVAATPVGPAIARAVTPASPLSDRYVAMVRAAEQRERHRTPSPRPPPSPSPPLPPPPPQQQQQQQQQQLLLRHEEEDEEPRVQQDDLTPPRTQNQARTQTRPRMVGAASFTLFSDQAKIYIKMHRCALVVLLLMAGVAGSRMSEDKREQLVEEVRQRMRMLAVANAGIERRLAAISLVLASPQDGSTAIRNLYRVSGVEYAG</sequence>
<feature type="compositionally biased region" description="Low complexity" evidence="1">
    <location>
        <begin position="328"/>
        <end position="338"/>
    </location>
</feature>
<feature type="region of interest" description="Disordered" evidence="1">
    <location>
        <begin position="300"/>
        <end position="370"/>
    </location>
</feature>
<accession>A0AAD9A3G6</accession>
<proteinExistence type="predicted"/>
<reference evidence="2" key="1">
    <citation type="submission" date="2023-01" db="EMBL/GenBank/DDBJ databases">
        <title>Colletotrichum chrysophilum M932 genome sequence.</title>
        <authorList>
            <person name="Baroncelli R."/>
        </authorList>
    </citation>
    <scope>NUCLEOTIDE SEQUENCE</scope>
    <source>
        <strain evidence="2">M932</strain>
    </source>
</reference>
<organism evidence="2 3">
    <name type="scientific">Colletotrichum chrysophilum</name>
    <dbReference type="NCBI Taxonomy" id="1836956"/>
    <lineage>
        <taxon>Eukaryota</taxon>
        <taxon>Fungi</taxon>
        <taxon>Dikarya</taxon>
        <taxon>Ascomycota</taxon>
        <taxon>Pezizomycotina</taxon>
        <taxon>Sordariomycetes</taxon>
        <taxon>Hypocreomycetidae</taxon>
        <taxon>Glomerellales</taxon>
        <taxon>Glomerellaceae</taxon>
        <taxon>Colletotrichum</taxon>
        <taxon>Colletotrichum gloeosporioides species complex</taxon>
    </lineage>
</organism>
<gene>
    <name evidence="2" type="ORF">CCHR01_16851</name>
</gene>
<dbReference type="Proteomes" id="UP001243330">
    <property type="component" value="Unassembled WGS sequence"/>
</dbReference>
<feature type="compositionally biased region" description="Pro residues" evidence="1">
    <location>
        <begin position="310"/>
        <end position="327"/>
    </location>
</feature>
<name>A0AAD9A3G6_9PEZI</name>
<protein>
    <submittedName>
        <fullName evidence="2">Uncharacterized protein</fullName>
    </submittedName>
</protein>
<dbReference type="AlphaFoldDB" id="A0AAD9A3G6"/>
<dbReference type="EMBL" id="JAQOWY010000554">
    <property type="protein sequence ID" value="KAK1840522.1"/>
    <property type="molecule type" value="Genomic_DNA"/>
</dbReference>
<keyword evidence="3" id="KW-1185">Reference proteome</keyword>
<feature type="region of interest" description="Disordered" evidence="1">
    <location>
        <begin position="219"/>
        <end position="262"/>
    </location>
</feature>
<evidence type="ECO:0000313" key="3">
    <source>
        <dbReference type="Proteomes" id="UP001243330"/>
    </source>
</evidence>
<feature type="region of interest" description="Disordered" evidence="1">
    <location>
        <begin position="133"/>
        <end position="153"/>
    </location>
</feature>
<comment type="caution">
    <text evidence="2">The sequence shown here is derived from an EMBL/GenBank/DDBJ whole genome shotgun (WGS) entry which is preliminary data.</text>
</comment>
<evidence type="ECO:0000313" key="2">
    <source>
        <dbReference type="EMBL" id="KAK1840522.1"/>
    </source>
</evidence>